<name>A0AAU7JJI0_9HYPH</name>
<keyword evidence="2" id="KW-0732">Signal</keyword>
<dbReference type="Pfam" id="PF03783">
    <property type="entry name" value="CsgG"/>
    <property type="match status" value="1"/>
</dbReference>
<keyword evidence="5" id="KW-0449">Lipoprotein</keyword>
<dbReference type="InterPro" id="IPR005534">
    <property type="entry name" value="Curli_assmbl/transp-comp_CsgG"/>
</dbReference>
<dbReference type="Gene3D" id="3.40.50.10610">
    <property type="entry name" value="ABC-type transport auxiliary lipoprotein component"/>
    <property type="match status" value="2"/>
</dbReference>
<proteinExistence type="predicted"/>
<dbReference type="GO" id="GO:0030288">
    <property type="term" value="C:outer membrane-bounded periplasmic space"/>
    <property type="evidence" value="ECO:0007669"/>
    <property type="project" value="InterPro"/>
</dbReference>
<evidence type="ECO:0000256" key="2">
    <source>
        <dbReference type="ARBA" id="ARBA00022729"/>
    </source>
</evidence>
<keyword evidence="4" id="KW-0564">Palmitate</keyword>
<organism evidence="6">
    <name type="scientific">Alsobacter sp. KACC 23698</name>
    <dbReference type="NCBI Taxonomy" id="3149229"/>
    <lineage>
        <taxon>Bacteria</taxon>
        <taxon>Pseudomonadati</taxon>
        <taxon>Pseudomonadota</taxon>
        <taxon>Alphaproteobacteria</taxon>
        <taxon>Hyphomicrobiales</taxon>
        <taxon>Alsobacteraceae</taxon>
        <taxon>Alsobacter</taxon>
    </lineage>
</organism>
<dbReference type="PANTHER" id="PTHR41164">
    <property type="entry name" value="CURLI PRODUCTION ASSEMBLY/TRANSPORT COMPONENT CSGG"/>
    <property type="match status" value="1"/>
</dbReference>
<evidence type="ECO:0000256" key="1">
    <source>
        <dbReference type="ARBA" id="ARBA00022475"/>
    </source>
</evidence>
<dbReference type="AlphaFoldDB" id="A0AAU7JJI0"/>
<dbReference type="PANTHER" id="PTHR41164:SF1">
    <property type="entry name" value="CURLI PRODUCTION ASSEMBLY_TRANSPORT COMPONENT CSGG"/>
    <property type="match status" value="1"/>
</dbReference>
<gene>
    <name evidence="6" type="ORF">ABEG18_06000</name>
</gene>
<evidence type="ECO:0000256" key="4">
    <source>
        <dbReference type="ARBA" id="ARBA00023139"/>
    </source>
</evidence>
<protein>
    <submittedName>
        <fullName evidence="6">CsgG/HfaB family protein</fullName>
    </submittedName>
</protein>
<keyword evidence="3" id="KW-0472">Membrane</keyword>
<sequence>MAIYLDLGATLSRSRRGRYVRNLILVFLTATVLSACTSLAGREPFEQAPEVTPSSPTGINLATLPPAARRIDVAVYNFPDLTGQNKPNDVVAEYSRAVTQGGAAFVIDALRHAGGGGWFNVIERGGLTNLLQERQLIRATRTEFEGEAAKPLPPIRFAGLLIEGGIIAYDANTTTGGVGARYLGVGGDVKYRRDVVTVAMRVVSVQSGEVLTSTTVTKTIYSIALTGDTFKYIAINRILELEAGVTRNEPTQLAVREAIELAVYSTVMEGARIGLWRFKDRAAGQRLIEEYLVRDKSKTIDGPVESSPVAMISAKG</sequence>
<keyword evidence="1" id="KW-1003">Cell membrane</keyword>
<accession>A0AAU7JJI0</accession>
<reference evidence="6" key="1">
    <citation type="submission" date="2024-05" db="EMBL/GenBank/DDBJ databases">
        <authorList>
            <person name="Kim S."/>
            <person name="Heo J."/>
            <person name="Choi H."/>
            <person name="Choi Y."/>
            <person name="Kwon S.-W."/>
            <person name="Kim Y."/>
        </authorList>
    </citation>
    <scope>NUCLEOTIDE SEQUENCE</scope>
    <source>
        <strain evidence="6">KACC 23698</strain>
    </source>
</reference>
<evidence type="ECO:0000256" key="5">
    <source>
        <dbReference type="ARBA" id="ARBA00023288"/>
    </source>
</evidence>
<evidence type="ECO:0000256" key="3">
    <source>
        <dbReference type="ARBA" id="ARBA00023136"/>
    </source>
</evidence>
<dbReference type="EMBL" id="CP157484">
    <property type="protein sequence ID" value="XBO40325.1"/>
    <property type="molecule type" value="Genomic_DNA"/>
</dbReference>
<evidence type="ECO:0000313" key="6">
    <source>
        <dbReference type="EMBL" id="XBO40325.1"/>
    </source>
</evidence>